<gene>
    <name evidence="2" type="ORF">EHYA_09590</name>
</gene>
<keyword evidence="3" id="KW-1185">Reference proteome</keyword>
<dbReference type="OrthoDB" id="4514611at2"/>
<dbReference type="AlphaFoldDB" id="A0A401Z4R8"/>
<accession>A0A401Z4R8</accession>
<feature type="compositionally biased region" description="Basic and acidic residues" evidence="1">
    <location>
        <begin position="9"/>
        <end position="32"/>
    </location>
</feature>
<feature type="region of interest" description="Disordered" evidence="1">
    <location>
        <begin position="1"/>
        <end position="32"/>
    </location>
</feature>
<dbReference type="EMBL" id="BIFH01000053">
    <property type="protein sequence ID" value="GCE01816.1"/>
    <property type="molecule type" value="Genomic_DNA"/>
</dbReference>
<proteinExistence type="predicted"/>
<organism evidence="2 3">
    <name type="scientific">Embleya hyalina</name>
    <dbReference type="NCBI Taxonomy" id="516124"/>
    <lineage>
        <taxon>Bacteria</taxon>
        <taxon>Bacillati</taxon>
        <taxon>Actinomycetota</taxon>
        <taxon>Actinomycetes</taxon>
        <taxon>Kitasatosporales</taxon>
        <taxon>Streptomycetaceae</taxon>
        <taxon>Embleya</taxon>
    </lineage>
</organism>
<protein>
    <submittedName>
        <fullName evidence="2">Uncharacterized protein</fullName>
    </submittedName>
</protein>
<evidence type="ECO:0000313" key="3">
    <source>
        <dbReference type="Proteomes" id="UP000286931"/>
    </source>
</evidence>
<reference evidence="2 3" key="1">
    <citation type="submission" date="2018-12" db="EMBL/GenBank/DDBJ databases">
        <title>Draft genome sequence of Embleya hyalina NBRC 13850T.</title>
        <authorList>
            <person name="Komaki H."/>
            <person name="Hosoyama A."/>
            <person name="Kimura A."/>
            <person name="Ichikawa N."/>
            <person name="Tamura T."/>
        </authorList>
    </citation>
    <scope>NUCLEOTIDE SEQUENCE [LARGE SCALE GENOMIC DNA]</scope>
    <source>
        <strain evidence="2 3">NBRC 13850</strain>
    </source>
</reference>
<dbReference type="Proteomes" id="UP000286931">
    <property type="component" value="Unassembled WGS sequence"/>
</dbReference>
<feature type="compositionally biased region" description="Pro residues" evidence="1">
    <location>
        <begin position="248"/>
        <end position="259"/>
    </location>
</feature>
<name>A0A401Z4R8_9ACTN</name>
<sequence length="282" mass="31032">MPKSRRRRELSGRRRAESRSGPRKDQPPRPLTSEEKAYARLFAALDADTSESAHLVCLPPLFVDYHATQMGDPLQRCLDDAHLGLRAEVRVAELTITDARDGSTTVHGTLEPRLRGDVFHGHTLVWLVNTGHLVDPTPDRFEPPVALDRRPVVAAVAPAPHTSTEPFEMSMHREHLLLTRALAPPAAIVALLADRLSPPRARRIPHARVAALVRAARDLRTAPPTGTRGSWCPRPPANRSMPAWTNCPWPPTSPPPPDTRSPAARTDPIAESSGRAPYRPGR</sequence>
<evidence type="ECO:0000256" key="1">
    <source>
        <dbReference type="SAM" id="MobiDB-lite"/>
    </source>
</evidence>
<evidence type="ECO:0000313" key="2">
    <source>
        <dbReference type="EMBL" id="GCE01816.1"/>
    </source>
</evidence>
<feature type="region of interest" description="Disordered" evidence="1">
    <location>
        <begin position="220"/>
        <end position="282"/>
    </location>
</feature>
<comment type="caution">
    <text evidence="2">The sequence shown here is derived from an EMBL/GenBank/DDBJ whole genome shotgun (WGS) entry which is preliminary data.</text>
</comment>